<dbReference type="GO" id="GO:0003676">
    <property type="term" value="F:nucleic acid binding"/>
    <property type="evidence" value="ECO:0007669"/>
    <property type="project" value="InterPro"/>
</dbReference>
<proteinExistence type="predicted"/>
<keyword evidence="3" id="KW-0378">Hydrolase</keyword>
<keyword evidence="4" id="KW-1185">Reference proteome</keyword>
<evidence type="ECO:0000256" key="1">
    <source>
        <dbReference type="SAM" id="MobiDB-lite"/>
    </source>
</evidence>
<gene>
    <name evidence="3" type="ORF">SAMN04488535_1677</name>
</gene>
<keyword evidence="3" id="KW-0255">Endonuclease</keyword>
<evidence type="ECO:0000313" key="4">
    <source>
        <dbReference type="Proteomes" id="UP000199350"/>
    </source>
</evidence>
<feature type="compositionally biased region" description="Acidic residues" evidence="1">
    <location>
        <begin position="453"/>
        <end position="465"/>
    </location>
</feature>
<dbReference type="SMART" id="SM00507">
    <property type="entry name" value="HNHc"/>
    <property type="match status" value="1"/>
</dbReference>
<sequence>MLVDDQPAAYFATEREGDPVSDAARLGRQSEFALYGDYATDDSDIGDFELFVAEMRAASGKSKHEIEKGVLGYARLKMLPRLRELQRETLRLDISRLGAIDSALNLLGPHASADAFEALDRVLVRMFTPRKKAQELPSPWAITRSLRQRIAEIDPEVDFDAKKRKRRQTQDSCSFFEAVTNGVSQQGVELLTNSTTMALIRAQIDQTSREEKLSHAAAVIGLLTGKVAPRAIVLNAYAPAGRAAGEPVYLPGFGWTDPAATVAFDDLAEDTRIVDVDGESTTKSYTPTARMKAFVHARDRVCVFPGCHRPAENCQLDHRIPFDQGGKTTPDNLFALCQHHHNVKTDRRAFYVPDPSTGDIIWLFSDGTYIISDSHGLLKDQVTPVTPRWRSSLANVQKNKARSAQFYAKCHAVLDRYDEDSDYERCVEALKRLEQEYGLSFDHHPQSPQFPPEPDDSEPPFPDDIDDYYVSSMVEFVVRHALRRAA</sequence>
<dbReference type="RefSeq" id="WP_092151160.1">
    <property type="nucleotide sequence ID" value="NZ_LT629700.1"/>
</dbReference>
<evidence type="ECO:0000259" key="2">
    <source>
        <dbReference type="SMART" id="SM00507"/>
    </source>
</evidence>
<accession>A0A1G9Q1B2</accession>
<dbReference type="OrthoDB" id="4413566at2"/>
<name>A0A1G9Q1B2_9CORY</name>
<feature type="region of interest" description="Disordered" evidence="1">
    <location>
        <begin position="441"/>
        <end position="465"/>
    </location>
</feature>
<evidence type="ECO:0000313" key="3">
    <source>
        <dbReference type="EMBL" id="SDM04115.1"/>
    </source>
</evidence>
<dbReference type="InterPro" id="IPR003615">
    <property type="entry name" value="HNH_nuc"/>
</dbReference>
<protein>
    <submittedName>
        <fullName evidence="3">HNH endonuclease</fullName>
    </submittedName>
</protein>
<organism evidence="3 4">
    <name type="scientific">Corynebacterium mycetoides</name>
    <dbReference type="NCBI Taxonomy" id="38302"/>
    <lineage>
        <taxon>Bacteria</taxon>
        <taxon>Bacillati</taxon>
        <taxon>Actinomycetota</taxon>
        <taxon>Actinomycetes</taxon>
        <taxon>Mycobacteriales</taxon>
        <taxon>Corynebacteriaceae</taxon>
        <taxon>Corynebacterium</taxon>
    </lineage>
</organism>
<dbReference type="GO" id="GO:0004519">
    <property type="term" value="F:endonuclease activity"/>
    <property type="evidence" value="ECO:0007669"/>
    <property type="project" value="UniProtKB-KW"/>
</dbReference>
<dbReference type="AlphaFoldDB" id="A0A1G9Q1B2"/>
<dbReference type="Gene3D" id="1.10.30.50">
    <property type="match status" value="1"/>
</dbReference>
<dbReference type="InterPro" id="IPR002711">
    <property type="entry name" value="HNH"/>
</dbReference>
<dbReference type="STRING" id="38302.SAMN04488535_1677"/>
<dbReference type="EMBL" id="LT629700">
    <property type="protein sequence ID" value="SDM04115.1"/>
    <property type="molecule type" value="Genomic_DNA"/>
</dbReference>
<reference evidence="4" key="1">
    <citation type="submission" date="2016-10" db="EMBL/GenBank/DDBJ databases">
        <authorList>
            <person name="Varghese N."/>
            <person name="Submissions S."/>
        </authorList>
    </citation>
    <scope>NUCLEOTIDE SEQUENCE [LARGE SCALE GENOMIC DNA]</scope>
    <source>
        <strain evidence="4">DSM 20632</strain>
    </source>
</reference>
<dbReference type="CDD" id="cd00085">
    <property type="entry name" value="HNHc"/>
    <property type="match status" value="1"/>
</dbReference>
<dbReference type="GO" id="GO:0008270">
    <property type="term" value="F:zinc ion binding"/>
    <property type="evidence" value="ECO:0007669"/>
    <property type="project" value="InterPro"/>
</dbReference>
<keyword evidence="3" id="KW-0540">Nuclease</keyword>
<feature type="domain" description="HNH nuclease" evidence="2">
    <location>
        <begin position="290"/>
        <end position="342"/>
    </location>
</feature>
<dbReference type="Proteomes" id="UP000199350">
    <property type="component" value="Chromosome I"/>
</dbReference>
<dbReference type="Pfam" id="PF01844">
    <property type="entry name" value="HNH"/>
    <property type="match status" value="1"/>
</dbReference>